<dbReference type="InterPro" id="IPR027417">
    <property type="entry name" value="P-loop_NTPase"/>
</dbReference>
<organism evidence="4 5">
    <name type="scientific">Paractinoplanes ferrugineus</name>
    <dbReference type="NCBI Taxonomy" id="113564"/>
    <lineage>
        <taxon>Bacteria</taxon>
        <taxon>Bacillati</taxon>
        <taxon>Actinomycetota</taxon>
        <taxon>Actinomycetes</taxon>
        <taxon>Micromonosporales</taxon>
        <taxon>Micromonosporaceae</taxon>
        <taxon>Paractinoplanes</taxon>
    </lineage>
</organism>
<sequence length="738" mass="80255">MAEVWDEHDLNLEAVARVLLVRRGNDLDQPTNIHETLAGEVAARSGVIAERVAPELRAVRAARQRCAAARTRPWLPTGLAVASLIGTLVCFTSSFASGFGDWQILLSLALLIFTAGMASLAGTRHLEVRGDRRQLKQAQQALAAAAEDAVGELLRERILERTEPTLAWGNTFKSTFAPTLVGIGVDNAIPSASYTELVEFIAQHSTSAIGIAGPRGVGKSTLMEKIIHERRLRPIGVRVPAPKRYEPGALIRLVHSSLAHEVLHPGVGRLLLSEPTGGRLAALRRLVASVLVLLSAIAVVVIWANDQARLSERSESSGWRVSTVTVLCIAAAGALLGILARVLWLAGWAMRPEVVADLGARSSRDREVRALARRELEHLRYSSATQAKNSVSWKLGFINGSGEDQLTLTERALSDADAVARLREFCTELARTADQPIIVAIDELDKMDQPSDVVAVINSLKDLFHLRRLHVLVSVSTDAMHSFAARGILVRDVFDSAFDTIVEVRRLETKESRSLLSRRATQFSVPAMYFCHCWSGGHPRDLVRTARACVTIAARAERDATQQGMDIAPEVRLAEVVDAVLVDDVAAVLQATADRVTADHQNRPQQSDDPGRPSARQDEAIRAAEDLIALRDLLIEGTGPVHQRINDALSVAELPTLSGPVTEGELLVRALDSYLKFAQAVSKFFARERMPDQWQDTATTQAVRLLAEAQPALSRHPGEARRAIERAVVAINGCPSTP</sequence>
<feature type="transmembrane region" description="Helical" evidence="2">
    <location>
        <begin position="324"/>
        <end position="344"/>
    </location>
</feature>
<dbReference type="SMART" id="SM00382">
    <property type="entry name" value="AAA"/>
    <property type="match status" value="1"/>
</dbReference>
<feature type="region of interest" description="Disordered" evidence="1">
    <location>
        <begin position="596"/>
        <end position="617"/>
    </location>
</feature>
<proteinExistence type="predicted"/>
<feature type="transmembrane region" description="Helical" evidence="2">
    <location>
        <begin position="102"/>
        <end position="123"/>
    </location>
</feature>
<evidence type="ECO:0000313" key="4">
    <source>
        <dbReference type="EMBL" id="GIE16537.1"/>
    </source>
</evidence>
<protein>
    <recommendedName>
        <fullName evidence="3">AAA+ ATPase domain-containing protein</fullName>
    </recommendedName>
</protein>
<gene>
    <name evidence="4" type="ORF">Afe05nite_83770</name>
</gene>
<evidence type="ECO:0000256" key="2">
    <source>
        <dbReference type="SAM" id="Phobius"/>
    </source>
</evidence>
<evidence type="ECO:0000313" key="5">
    <source>
        <dbReference type="Proteomes" id="UP000598174"/>
    </source>
</evidence>
<accession>A0A919JB06</accession>
<name>A0A919JB06_9ACTN</name>
<keyword evidence="2" id="KW-0472">Membrane</keyword>
<dbReference type="InterPro" id="IPR003593">
    <property type="entry name" value="AAA+_ATPase"/>
</dbReference>
<feature type="transmembrane region" description="Helical" evidence="2">
    <location>
        <begin position="286"/>
        <end position="304"/>
    </location>
</feature>
<reference evidence="4" key="1">
    <citation type="submission" date="2021-01" db="EMBL/GenBank/DDBJ databases">
        <title>Whole genome shotgun sequence of Actinoplanes ferrugineus NBRC 15555.</title>
        <authorList>
            <person name="Komaki H."/>
            <person name="Tamura T."/>
        </authorList>
    </citation>
    <scope>NUCLEOTIDE SEQUENCE</scope>
    <source>
        <strain evidence="4">NBRC 15555</strain>
    </source>
</reference>
<dbReference type="RefSeq" id="WP_203822871.1">
    <property type="nucleotide sequence ID" value="NZ_BAAABP010000092.1"/>
</dbReference>
<keyword evidence="2" id="KW-0812">Transmembrane</keyword>
<dbReference type="Proteomes" id="UP000598174">
    <property type="component" value="Unassembled WGS sequence"/>
</dbReference>
<dbReference type="EMBL" id="BOMM01000089">
    <property type="protein sequence ID" value="GIE16537.1"/>
    <property type="molecule type" value="Genomic_DNA"/>
</dbReference>
<keyword evidence="5" id="KW-1185">Reference proteome</keyword>
<evidence type="ECO:0000256" key="1">
    <source>
        <dbReference type="SAM" id="MobiDB-lite"/>
    </source>
</evidence>
<keyword evidence="2" id="KW-1133">Transmembrane helix</keyword>
<evidence type="ECO:0000259" key="3">
    <source>
        <dbReference type="SMART" id="SM00382"/>
    </source>
</evidence>
<feature type="domain" description="AAA+ ATPase" evidence="3">
    <location>
        <begin position="205"/>
        <end position="508"/>
    </location>
</feature>
<dbReference type="AlphaFoldDB" id="A0A919JB06"/>
<feature type="transmembrane region" description="Helical" evidence="2">
    <location>
        <begin position="73"/>
        <end position="96"/>
    </location>
</feature>
<dbReference type="SUPFAM" id="SSF52540">
    <property type="entry name" value="P-loop containing nucleoside triphosphate hydrolases"/>
    <property type="match status" value="1"/>
</dbReference>
<comment type="caution">
    <text evidence="4">The sequence shown here is derived from an EMBL/GenBank/DDBJ whole genome shotgun (WGS) entry which is preliminary data.</text>
</comment>